<keyword evidence="11 12" id="KW-0456">Lyase</keyword>
<dbReference type="PATRIC" id="fig|1423715.3.peg.13"/>
<keyword evidence="9 12" id="KW-0521">NADP</keyword>
<accession>A0A0R1LI84</accession>
<comment type="caution">
    <text evidence="14">The sequence shown here is derived from an EMBL/GenBank/DDBJ whole genome shotgun (WGS) entry which is preliminary data.</text>
</comment>
<dbReference type="CDD" id="cd07304">
    <property type="entry name" value="Chorismate_synthase"/>
    <property type="match status" value="1"/>
</dbReference>
<dbReference type="AlphaFoldDB" id="A0A0R1LI84"/>
<keyword evidence="7 12" id="KW-0288">FMN</keyword>
<proteinExistence type="inferred from homology"/>
<evidence type="ECO:0000256" key="9">
    <source>
        <dbReference type="ARBA" id="ARBA00022857"/>
    </source>
</evidence>
<gene>
    <name evidence="12" type="primary">aroC</name>
    <name evidence="14" type="ORF">FD25_GL000013</name>
</gene>
<comment type="catalytic activity">
    <reaction evidence="12 13">
        <text>5-O-(1-carboxyvinyl)-3-phosphoshikimate = chorismate + phosphate</text>
        <dbReference type="Rhea" id="RHEA:21020"/>
        <dbReference type="ChEBI" id="CHEBI:29748"/>
        <dbReference type="ChEBI" id="CHEBI:43474"/>
        <dbReference type="ChEBI" id="CHEBI:57701"/>
        <dbReference type="EC" id="4.2.3.5"/>
    </reaction>
</comment>
<dbReference type="SUPFAM" id="SSF103263">
    <property type="entry name" value="Chorismate synthase, AroC"/>
    <property type="match status" value="1"/>
</dbReference>
<dbReference type="PANTHER" id="PTHR21085">
    <property type="entry name" value="CHORISMATE SYNTHASE"/>
    <property type="match status" value="1"/>
</dbReference>
<evidence type="ECO:0000256" key="7">
    <source>
        <dbReference type="ARBA" id="ARBA00022643"/>
    </source>
</evidence>
<feature type="binding site" evidence="12">
    <location>
        <position position="46"/>
    </location>
    <ligand>
        <name>NADP(+)</name>
        <dbReference type="ChEBI" id="CHEBI:58349"/>
    </ligand>
</feature>
<dbReference type="GO" id="GO:0008652">
    <property type="term" value="P:amino acid biosynthetic process"/>
    <property type="evidence" value="ECO:0007669"/>
    <property type="project" value="UniProtKB-KW"/>
</dbReference>
<comment type="function">
    <text evidence="12">Catalyzes the anti-1,4-elimination of the C-3 phosphate and the C-6 proR hydrogen from 5-enolpyruvylshikimate-3-phosphate (EPSP) to yield chorismate, which is the branch point compound that serves as the starting substrate for the three terminal pathways of aromatic amino acid biosynthesis. This reaction introduces a second double bond into the aromatic ring system.</text>
</comment>
<dbReference type="InterPro" id="IPR035904">
    <property type="entry name" value="Chorismate_synth_AroC_sf"/>
</dbReference>
<evidence type="ECO:0000256" key="5">
    <source>
        <dbReference type="ARBA" id="ARBA00022605"/>
    </source>
</evidence>
<dbReference type="STRING" id="1423715.FD25_GL000013"/>
<evidence type="ECO:0000256" key="4">
    <source>
        <dbReference type="ARBA" id="ARBA00013036"/>
    </source>
</evidence>
<comment type="cofactor">
    <cofactor evidence="12 13">
        <name>FMNH2</name>
        <dbReference type="ChEBI" id="CHEBI:57618"/>
    </cofactor>
    <text evidence="12 13">Reduced FMN (FMNH(2)).</text>
</comment>
<dbReference type="InterPro" id="IPR020541">
    <property type="entry name" value="Chorismate_synthase_CS"/>
</dbReference>
<dbReference type="NCBIfam" id="TIGR00033">
    <property type="entry name" value="aroC"/>
    <property type="match status" value="1"/>
</dbReference>
<dbReference type="GO" id="GO:0009073">
    <property type="term" value="P:aromatic amino acid family biosynthetic process"/>
    <property type="evidence" value="ECO:0007669"/>
    <property type="project" value="UniProtKB-KW"/>
</dbReference>
<feature type="binding site" evidence="12">
    <location>
        <begin position="312"/>
        <end position="316"/>
    </location>
    <ligand>
        <name>FMN</name>
        <dbReference type="ChEBI" id="CHEBI:58210"/>
    </ligand>
</feature>
<comment type="similarity">
    <text evidence="2 12 13">Belongs to the chorismate synthase family.</text>
</comment>
<dbReference type="PROSITE" id="PS00787">
    <property type="entry name" value="CHORISMATE_SYNTHASE_1"/>
    <property type="match status" value="1"/>
</dbReference>
<dbReference type="Proteomes" id="UP000051955">
    <property type="component" value="Unassembled WGS sequence"/>
</dbReference>
<protein>
    <recommendedName>
        <fullName evidence="4 12">Chorismate synthase</fullName>
        <shortName evidence="12">CS</shortName>
        <ecNumber evidence="4 12">4.2.3.5</ecNumber>
    </recommendedName>
    <alternativeName>
        <fullName evidence="12">5-enolpyruvylshikimate-3-phosphate phospholyase</fullName>
    </alternativeName>
</protein>
<feature type="binding site" evidence="12">
    <location>
        <position position="338"/>
    </location>
    <ligand>
        <name>FMN</name>
        <dbReference type="ChEBI" id="CHEBI:58210"/>
    </ligand>
</feature>
<dbReference type="PANTHER" id="PTHR21085:SF0">
    <property type="entry name" value="CHORISMATE SYNTHASE"/>
    <property type="match status" value="1"/>
</dbReference>
<name>A0A0R1LI84_9LACO</name>
<evidence type="ECO:0000256" key="2">
    <source>
        <dbReference type="ARBA" id="ARBA00008014"/>
    </source>
</evidence>
<comment type="subunit">
    <text evidence="3 12">Homotetramer.</text>
</comment>
<dbReference type="HAMAP" id="MF_00300">
    <property type="entry name" value="Chorismate_synth"/>
    <property type="match status" value="1"/>
</dbReference>
<dbReference type="GO" id="GO:0005829">
    <property type="term" value="C:cytosol"/>
    <property type="evidence" value="ECO:0007669"/>
    <property type="project" value="TreeGrafter"/>
</dbReference>
<feature type="binding site" evidence="12">
    <location>
        <position position="297"/>
    </location>
    <ligand>
        <name>FMN</name>
        <dbReference type="ChEBI" id="CHEBI:58210"/>
    </ligand>
</feature>
<dbReference type="RefSeq" id="WP_057801879.1">
    <property type="nucleotide sequence ID" value="NZ_AZDV01000006.1"/>
</dbReference>
<evidence type="ECO:0000256" key="11">
    <source>
        <dbReference type="ARBA" id="ARBA00023239"/>
    </source>
</evidence>
<feature type="binding site" evidence="12">
    <location>
        <position position="40"/>
    </location>
    <ligand>
        <name>NADP(+)</name>
        <dbReference type="ChEBI" id="CHEBI:58349"/>
    </ligand>
</feature>
<keyword evidence="10 12" id="KW-0057">Aromatic amino acid biosynthesis</keyword>
<feature type="binding site" evidence="12">
    <location>
        <begin position="131"/>
        <end position="133"/>
    </location>
    <ligand>
        <name>FMN</name>
        <dbReference type="ChEBI" id="CHEBI:58210"/>
    </ligand>
</feature>
<keyword evidence="6 12" id="KW-0285">Flavoprotein</keyword>
<dbReference type="Gene3D" id="3.60.150.10">
    <property type="entry name" value="Chorismate synthase AroC"/>
    <property type="match status" value="1"/>
</dbReference>
<dbReference type="GO" id="GO:0004107">
    <property type="term" value="F:chorismate synthase activity"/>
    <property type="evidence" value="ECO:0007669"/>
    <property type="project" value="UniProtKB-UniRule"/>
</dbReference>
<keyword evidence="15" id="KW-1185">Reference proteome</keyword>
<evidence type="ECO:0000313" key="14">
    <source>
        <dbReference type="EMBL" id="KRK95598.1"/>
    </source>
</evidence>
<dbReference type="NCBIfam" id="NF003793">
    <property type="entry name" value="PRK05382.1"/>
    <property type="match status" value="1"/>
</dbReference>
<dbReference type="FunFam" id="3.60.150.10:FF:000002">
    <property type="entry name" value="Chorismate synthase"/>
    <property type="match status" value="1"/>
</dbReference>
<dbReference type="UniPathway" id="UPA00053">
    <property type="reaction ID" value="UER00090"/>
</dbReference>
<evidence type="ECO:0000256" key="8">
    <source>
        <dbReference type="ARBA" id="ARBA00022827"/>
    </source>
</evidence>
<evidence type="ECO:0000256" key="12">
    <source>
        <dbReference type="HAMAP-Rule" id="MF_00300"/>
    </source>
</evidence>
<dbReference type="GO" id="GO:0009423">
    <property type="term" value="P:chorismate biosynthetic process"/>
    <property type="evidence" value="ECO:0007669"/>
    <property type="project" value="UniProtKB-UniRule"/>
</dbReference>
<evidence type="ECO:0000256" key="1">
    <source>
        <dbReference type="ARBA" id="ARBA00005044"/>
    </source>
</evidence>
<keyword evidence="5 12" id="KW-0028">Amino-acid biosynthesis</keyword>
<dbReference type="Pfam" id="PF01264">
    <property type="entry name" value="Chorismate_synt"/>
    <property type="match status" value="1"/>
</dbReference>
<comment type="pathway">
    <text evidence="1 12 13">Metabolic intermediate biosynthesis; chorismate biosynthesis; chorismate from D-erythrose 4-phosphate and phosphoenolpyruvate: step 7/7.</text>
</comment>
<dbReference type="EMBL" id="AZDV01000006">
    <property type="protein sequence ID" value="KRK95598.1"/>
    <property type="molecule type" value="Genomic_DNA"/>
</dbReference>
<dbReference type="InterPro" id="IPR000453">
    <property type="entry name" value="Chorismate_synth"/>
</dbReference>
<evidence type="ECO:0000256" key="6">
    <source>
        <dbReference type="ARBA" id="ARBA00022630"/>
    </source>
</evidence>
<feature type="binding site" evidence="12">
    <location>
        <begin position="252"/>
        <end position="253"/>
    </location>
    <ligand>
        <name>FMN</name>
        <dbReference type="ChEBI" id="CHEBI:58210"/>
    </ligand>
</feature>
<evidence type="ECO:0000256" key="13">
    <source>
        <dbReference type="RuleBase" id="RU000605"/>
    </source>
</evidence>
<evidence type="ECO:0000256" key="3">
    <source>
        <dbReference type="ARBA" id="ARBA00011881"/>
    </source>
</evidence>
<sequence length="389" mass="41752">MINYVTAGESHGPQLTGILTGIPAGLTLDIDAINAGLSARQGGFGRGNRQQIEHDQVTVVGGLRHGVTLGSPLALTIQNRDHAHWSKIMDPISPATPENTLRQVTRPRPGHADLVGGMKYGHRDLRNVLERSSARETAMRVAIGQICKQLLAQLDIQLVGYVQQIGQVKTDPQASLQVADLEQAITQNDLRITDNTKVDEIHDLITATRKAGDTLGGVIRVVATNVPAGLGSYTNWDTKLDGKLAAAVMGVNAMKGVEIGDGFAAAASHGSQVMDEIDWNAEDGWSRLTNHLGGFEGGMTNGMPIIVKAAMKPIPTLYKPLQSVDIATKEVKKASVERSDTTAIVPASIVVESVVAIELAKALTETFDGSNLERLKRTIAEYRDELKHY</sequence>
<evidence type="ECO:0000313" key="15">
    <source>
        <dbReference type="Proteomes" id="UP000051955"/>
    </source>
</evidence>
<keyword evidence="8 12" id="KW-0274">FAD</keyword>
<dbReference type="GO" id="GO:0010181">
    <property type="term" value="F:FMN binding"/>
    <property type="evidence" value="ECO:0007669"/>
    <property type="project" value="TreeGrafter"/>
</dbReference>
<evidence type="ECO:0000256" key="10">
    <source>
        <dbReference type="ARBA" id="ARBA00023141"/>
    </source>
</evidence>
<dbReference type="EC" id="4.2.3.5" evidence="4 12"/>
<dbReference type="PIRSF" id="PIRSF001456">
    <property type="entry name" value="Chorismate_synth"/>
    <property type="match status" value="1"/>
</dbReference>
<reference evidence="14 15" key="1">
    <citation type="journal article" date="2015" name="Genome Announc.">
        <title>Expanding the biotechnology potential of lactobacilli through comparative genomics of 213 strains and associated genera.</title>
        <authorList>
            <person name="Sun Z."/>
            <person name="Harris H.M."/>
            <person name="McCann A."/>
            <person name="Guo C."/>
            <person name="Argimon S."/>
            <person name="Zhang W."/>
            <person name="Yang X."/>
            <person name="Jeffery I.B."/>
            <person name="Cooney J.C."/>
            <person name="Kagawa T.F."/>
            <person name="Liu W."/>
            <person name="Song Y."/>
            <person name="Salvetti E."/>
            <person name="Wrobel A."/>
            <person name="Rasinkangas P."/>
            <person name="Parkhill J."/>
            <person name="Rea M.C."/>
            <person name="O'Sullivan O."/>
            <person name="Ritari J."/>
            <person name="Douillard F.P."/>
            <person name="Paul Ross R."/>
            <person name="Yang R."/>
            <person name="Briner A.E."/>
            <person name="Felis G.E."/>
            <person name="de Vos W.M."/>
            <person name="Barrangou R."/>
            <person name="Klaenhammer T.R."/>
            <person name="Caufield P.W."/>
            <person name="Cui Y."/>
            <person name="Zhang H."/>
            <person name="O'Toole P.W."/>
        </authorList>
    </citation>
    <scope>NUCLEOTIDE SEQUENCE [LARGE SCALE GENOMIC DNA]</scope>
    <source>
        <strain evidence="14 15">DSM 19394</strain>
    </source>
</reference>
<dbReference type="OrthoDB" id="9771806at2"/>
<organism evidence="14 15">
    <name type="scientific">Levilactobacillus acidifarinae DSM 19394 = JCM 15949</name>
    <dbReference type="NCBI Taxonomy" id="1423715"/>
    <lineage>
        <taxon>Bacteria</taxon>
        <taxon>Bacillati</taxon>
        <taxon>Bacillota</taxon>
        <taxon>Bacilli</taxon>
        <taxon>Lactobacillales</taxon>
        <taxon>Lactobacillaceae</taxon>
        <taxon>Levilactobacillus</taxon>
    </lineage>
</organism>